<dbReference type="AlphaFoldDB" id="A0A310SHF6"/>
<accession>A0A310SHF6</accession>
<sequence length="324" mass="36171">MIEMMEMIEMAETTIRLKGENRAWILCEKVECPSMAVKLSLGDRETPRVDGSYFRAAQTRRLSHRSDGKRRQTTRSRNIVTDGCNPVRLDDMHAASKADPGIFIPFDFLPTGLEKLQFLCEDTGALKGRSVLESFGSKIELDQRNLLVSDDCRKSPLRYPRDWGGARKEKEGMRFVLSLLVKTHQAGPVRIALLMSPLAGPGRNASLPFPTVSSNTTAHRGYLRAAVIHNREGGSPTMRTMVATDLSRALAGSKYDDKHLMSNEVMEKTPSPLKSTYNSQSSRNSECPPSSKPAMANRLLDWFSVVMADSKHRRPHPKPKGTNK</sequence>
<feature type="region of interest" description="Disordered" evidence="1">
    <location>
        <begin position="261"/>
        <end position="294"/>
    </location>
</feature>
<feature type="compositionally biased region" description="Polar residues" evidence="1">
    <location>
        <begin position="272"/>
        <end position="288"/>
    </location>
</feature>
<evidence type="ECO:0000256" key="1">
    <source>
        <dbReference type="SAM" id="MobiDB-lite"/>
    </source>
</evidence>
<dbReference type="EMBL" id="KQ766332">
    <property type="protein sequence ID" value="OAD53715.1"/>
    <property type="molecule type" value="Genomic_DNA"/>
</dbReference>
<organism evidence="2 3">
    <name type="scientific">Eufriesea mexicana</name>
    <dbReference type="NCBI Taxonomy" id="516756"/>
    <lineage>
        <taxon>Eukaryota</taxon>
        <taxon>Metazoa</taxon>
        <taxon>Ecdysozoa</taxon>
        <taxon>Arthropoda</taxon>
        <taxon>Hexapoda</taxon>
        <taxon>Insecta</taxon>
        <taxon>Pterygota</taxon>
        <taxon>Neoptera</taxon>
        <taxon>Endopterygota</taxon>
        <taxon>Hymenoptera</taxon>
        <taxon>Apocrita</taxon>
        <taxon>Aculeata</taxon>
        <taxon>Apoidea</taxon>
        <taxon>Anthophila</taxon>
        <taxon>Apidae</taxon>
        <taxon>Eufriesea</taxon>
    </lineage>
</organism>
<protein>
    <submittedName>
        <fullName evidence="2">Uncharacterized protein</fullName>
    </submittedName>
</protein>
<reference evidence="2 3" key="1">
    <citation type="submission" date="2015-07" db="EMBL/GenBank/DDBJ databases">
        <title>The genome of Eufriesea mexicana.</title>
        <authorList>
            <person name="Pan H."/>
            <person name="Kapheim K."/>
        </authorList>
    </citation>
    <scope>NUCLEOTIDE SEQUENCE [LARGE SCALE GENOMIC DNA]</scope>
    <source>
        <strain evidence="2">0111107269</strain>
        <tissue evidence="2">Whole body</tissue>
    </source>
</reference>
<keyword evidence="3" id="KW-1185">Reference proteome</keyword>
<gene>
    <name evidence="2" type="ORF">WN48_09456</name>
</gene>
<name>A0A310SHF6_9HYME</name>
<proteinExistence type="predicted"/>
<feature type="region of interest" description="Disordered" evidence="1">
    <location>
        <begin position="61"/>
        <end position="82"/>
    </location>
</feature>
<dbReference type="OrthoDB" id="8875634at2759"/>
<dbReference type="Proteomes" id="UP000250275">
    <property type="component" value="Unassembled WGS sequence"/>
</dbReference>
<evidence type="ECO:0000313" key="3">
    <source>
        <dbReference type="Proteomes" id="UP000250275"/>
    </source>
</evidence>
<evidence type="ECO:0000313" key="2">
    <source>
        <dbReference type="EMBL" id="OAD53715.1"/>
    </source>
</evidence>